<dbReference type="STRING" id="1742972.COMA1_11401"/>
<dbReference type="EMBL" id="CZQA01000001">
    <property type="protein sequence ID" value="CUS33890.1"/>
    <property type="molecule type" value="Genomic_DNA"/>
</dbReference>
<feature type="compositionally biased region" description="Basic and acidic residues" evidence="1">
    <location>
        <begin position="12"/>
        <end position="35"/>
    </location>
</feature>
<keyword evidence="3" id="KW-1185">Reference proteome</keyword>
<dbReference type="AlphaFoldDB" id="A0A0S4LFK6"/>
<feature type="region of interest" description="Disordered" evidence="1">
    <location>
        <begin position="1"/>
        <end position="65"/>
    </location>
</feature>
<organism evidence="2 3">
    <name type="scientific">Candidatus Nitrospira nitrosa</name>
    <dbReference type="NCBI Taxonomy" id="1742972"/>
    <lineage>
        <taxon>Bacteria</taxon>
        <taxon>Pseudomonadati</taxon>
        <taxon>Nitrospirota</taxon>
        <taxon>Nitrospiria</taxon>
        <taxon>Nitrospirales</taxon>
        <taxon>Nitrospiraceae</taxon>
        <taxon>Nitrospira</taxon>
    </lineage>
</organism>
<evidence type="ECO:0000256" key="1">
    <source>
        <dbReference type="SAM" id="MobiDB-lite"/>
    </source>
</evidence>
<proteinExistence type="predicted"/>
<gene>
    <name evidence="2" type="ORF">COMA1_11401</name>
</gene>
<name>A0A0S4LFK6_9BACT</name>
<accession>A0A0S4LFK6</accession>
<sequence>MVRVVRRSGRRGGADREPDVESGGRDLEQRPEEHLGSVPGPGAERQRQERVLSEKDSVGSSGPALLKGCRAVSFVDHAILE</sequence>
<protein>
    <submittedName>
        <fullName evidence="2">Uncharacterized protein</fullName>
    </submittedName>
</protein>
<evidence type="ECO:0000313" key="2">
    <source>
        <dbReference type="EMBL" id="CUS33890.1"/>
    </source>
</evidence>
<reference evidence="2 3" key="1">
    <citation type="submission" date="2015-10" db="EMBL/GenBank/DDBJ databases">
        <authorList>
            <person name="Gilbert D.G."/>
        </authorList>
    </citation>
    <scope>NUCLEOTIDE SEQUENCE [LARGE SCALE GENOMIC DNA]</scope>
    <source>
        <strain evidence="2">COMA1</strain>
    </source>
</reference>
<feature type="compositionally biased region" description="Basic and acidic residues" evidence="1">
    <location>
        <begin position="44"/>
        <end position="57"/>
    </location>
</feature>
<feature type="compositionally biased region" description="Basic residues" evidence="1">
    <location>
        <begin position="1"/>
        <end position="10"/>
    </location>
</feature>
<dbReference type="Proteomes" id="UP000199032">
    <property type="component" value="Unassembled WGS sequence"/>
</dbReference>
<evidence type="ECO:0000313" key="3">
    <source>
        <dbReference type="Proteomes" id="UP000199032"/>
    </source>
</evidence>